<evidence type="ECO:0000313" key="1">
    <source>
        <dbReference type="EMBL" id="DAF61391.1"/>
    </source>
</evidence>
<name>A0A8S5TEI3_9CAUD</name>
<protein>
    <submittedName>
        <fullName evidence="1">Uncharacterized protein</fullName>
    </submittedName>
</protein>
<reference evidence="1" key="1">
    <citation type="journal article" date="2021" name="Proc. Natl. Acad. Sci. U.S.A.">
        <title>A Catalog of Tens of Thousands of Viruses from Human Metagenomes Reveals Hidden Associations with Chronic Diseases.</title>
        <authorList>
            <person name="Tisza M.J."/>
            <person name="Buck C.B."/>
        </authorList>
    </citation>
    <scope>NUCLEOTIDE SEQUENCE</scope>
    <source>
        <strain evidence="1">CtNnX9</strain>
    </source>
</reference>
<sequence length="35" mass="4226">MKSSAVFLYMISFSAFIYMDVKMEAHRHLFCFAFR</sequence>
<dbReference type="EMBL" id="BK032810">
    <property type="protein sequence ID" value="DAF61391.1"/>
    <property type="molecule type" value="Genomic_DNA"/>
</dbReference>
<accession>A0A8S5TEI3</accession>
<organism evidence="1">
    <name type="scientific">Siphoviridae sp. ctNnX9</name>
    <dbReference type="NCBI Taxonomy" id="2827859"/>
    <lineage>
        <taxon>Viruses</taxon>
        <taxon>Duplodnaviria</taxon>
        <taxon>Heunggongvirae</taxon>
        <taxon>Uroviricota</taxon>
        <taxon>Caudoviricetes</taxon>
    </lineage>
</organism>
<proteinExistence type="predicted"/>